<evidence type="ECO:0000256" key="7">
    <source>
        <dbReference type="ARBA" id="ARBA00023136"/>
    </source>
</evidence>
<keyword evidence="5 10" id="KW-0769">Symport</keyword>
<keyword evidence="3 10" id="KW-0813">Transport</keyword>
<feature type="disulfide bond" evidence="9">
    <location>
        <begin position="242"/>
        <end position="251"/>
    </location>
</feature>
<organism evidence="11">
    <name type="scientific">Daphnia magna</name>
    <dbReference type="NCBI Taxonomy" id="35525"/>
    <lineage>
        <taxon>Eukaryota</taxon>
        <taxon>Metazoa</taxon>
        <taxon>Ecdysozoa</taxon>
        <taxon>Arthropoda</taxon>
        <taxon>Crustacea</taxon>
        <taxon>Branchiopoda</taxon>
        <taxon>Diplostraca</taxon>
        <taxon>Cladocera</taxon>
        <taxon>Anomopoda</taxon>
        <taxon>Daphniidae</taxon>
        <taxon>Daphnia</taxon>
    </lineage>
</organism>
<dbReference type="PANTHER" id="PTHR11616:SF254">
    <property type="entry name" value="TRANSPORTER"/>
    <property type="match status" value="1"/>
</dbReference>
<keyword evidence="8" id="KW-0479">Metal-binding</keyword>
<evidence type="ECO:0000256" key="2">
    <source>
        <dbReference type="ARBA" id="ARBA00006459"/>
    </source>
</evidence>
<evidence type="ECO:0000256" key="6">
    <source>
        <dbReference type="ARBA" id="ARBA00022989"/>
    </source>
</evidence>
<evidence type="ECO:0000256" key="3">
    <source>
        <dbReference type="ARBA" id="ARBA00022448"/>
    </source>
</evidence>
<dbReference type="Pfam" id="PF00209">
    <property type="entry name" value="SNF"/>
    <property type="match status" value="1"/>
</dbReference>
<comment type="similarity">
    <text evidence="2 10">Belongs to the sodium:neurotransmitter symporter (SNF) (TC 2.A.22) family.</text>
</comment>
<feature type="binding site" evidence="8">
    <location>
        <position position="141"/>
    </location>
    <ligand>
        <name>Na(+)</name>
        <dbReference type="ChEBI" id="CHEBI:29101"/>
        <label>1</label>
    </ligand>
</feature>
<feature type="binding site" evidence="8">
    <location>
        <position position="137"/>
    </location>
    <ligand>
        <name>Na(+)</name>
        <dbReference type="ChEBI" id="CHEBI:29101"/>
        <label>1</label>
    </ligand>
</feature>
<dbReference type="PROSITE" id="PS50267">
    <property type="entry name" value="NA_NEUROTRAN_SYMP_3"/>
    <property type="match status" value="1"/>
</dbReference>
<sequence length="707" mass="78742">MVLTSYKRLSQKANFTETEVSNVAEMNIEFVNDGFRLDESQSIAKIEGDEATIPHLESSSNGTKSQSLSSEMLEHENFPVFLSKSSMTLLVEKAEPDIRLHQEEKNEKVNDVGNEGEERGGWSNKLDFLFSCISVSVGLGNIWRFPYLCYKNGGGAFLIAYFVAMVFCGIPIFYAEVALGQYLGVGGMTFIGQLVPIMKGVGFATMVVVVLIDIYYTVIIAWTLFYLIASFTSLPSLPWAGCDNVWNTPNCYVPTDVANLTYGISLTNSSVSAVEEFWTERVLGITDSIDNLSSVRWELFGTLVLAWILVYFIIWKGLNESGYIVWFTALFPYVILLVLLVRAVTLEGAEIGLLYYVTPKWDLLLTAGPWIDGTTQIFFAYSIGTGALPALGSYNTFKYNCFRDAMITCLVNTVTCLIAGIVTFAILGTIAHATNASIDSVVTSGPGLVFITYPEVVLRLPGAPAWAVLFFIMLAILGIDSEFCNVESFVTGLSDNWPGKLRKNRKFFTFLCVLMMFLLDIPMITQGGIYIFQLMDYYSASGMSMLFLVFFQTISIAWIFGTSRFCDCIEQMSGSRPSWFFYVCWCFFGPLVMAGVFLFYVIQYIPVTYGENYQYPWWAEAIGITISLSSMLWIPGYAVYYIVTTPGTLKEVVPNFISLTMSLEFFYNASFSFKVLAKGVTPVCKPRSGAPPLPPTADEVKKLSNVL</sequence>
<evidence type="ECO:0000313" key="11">
    <source>
        <dbReference type="EMBL" id="JAN44011.1"/>
    </source>
</evidence>
<dbReference type="InterPro" id="IPR037272">
    <property type="entry name" value="SNS_sf"/>
</dbReference>
<evidence type="ECO:0000256" key="9">
    <source>
        <dbReference type="PIRSR" id="PIRSR600175-2"/>
    </source>
</evidence>
<keyword evidence="8" id="KW-0915">Sodium</keyword>
<feature type="binding site" evidence="8">
    <location>
        <position position="477"/>
    </location>
    <ligand>
        <name>Na(+)</name>
        <dbReference type="ChEBI" id="CHEBI:29101"/>
        <label>1</label>
    </ligand>
</feature>
<reference evidence="11" key="1">
    <citation type="submission" date="2015-10" db="EMBL/GenBank/DDBJ databases">
        <title>EvidentialGene: Evidence-directed Construction of Complete mRNA Transcriptomes without Genomes.</title>
        <authorList>
            <person name="Gilbert D.G."/>
        </authorList>
    </citation>
    <scope>NUCLEOTIDE SEQUENCE</scope>
</reference>
<dbReference type="AlphaFoldDB" id="A0A0P5QDJ6"/>
<feature type="binding site" evidence="8">
    <location>
        <position position="480"/>
    </location>
    <ligand>
        <name>Na(+)</name>
        <dbReference type="ChEBI" id="CHEBI:29101"/>
        <label>1</label>
    </ligand>
</feature>
<evidence type="ECO:0000256" key="1">
    <source>
        <dbReference type="ARBA" id="ARBA00004141"/>
    </source>
</evidence>
<feature type="binding site" evidence="8">
    <location>
        <position position="481"/>
    </location>
    <ligand>
        <name>Na(+)</name>
        <dbReference type="ChEBI" id="CHEBI:29101"/>
        <label>1</label>
    </ligand>
</feature>
<accession>A0A0P5QDJ6</accession>
<evidence type="ECO:0000256" key="8">
    <source>
        <dbReference type="PIRSR" id="PIRSR600175-1"/>
    </source>
</evidence>
<dbReference type="PANTHER" id="PTHR11616">
    <property type="entry name" value="SODIUM/CHLORIDE DEPENDENT TRANSPORTER"/>
    <property type="match status" value="1"/>
</dbReference>
<keyword evidence="7" id="KW-0472">Membrane</keyword>
<keyword evidence="4 10" id="KW-0812">Transmembrane</keyword>
<comment type="subcellular location">
    <subcellularLocation>
        <location evidence="1">Membrane</location>
        <topology evidence="1">Multi-pass membrane protein</topology>
    </subcellularLocation>
</comment>
<keyword evidence="6" id="KW-1133">Transmembrane helix</keyword>
<proteinExistence type="inferred from homology"/>
<keyword evidence="9" id="KW-1015">Disulfide bond</keyword>
<dbReference type="PRINTS" id="PR00176">
    <property type="entry name" value="NANEUSMPORT"/>
</dbReference>
<feature type="binding site" evidence="8">
    <location>
        <position position="412"/>
    </location>
    <ligand>
        <name>Na(+)</name>
        <dbReference type="ChEBI" id="CHEBI:29101"/>
        <label>1</label>
    </ligand>
</feature>
<dbReference type="GO" id="GO:0005886">
    <property type="term" value="C:plasma membrane"/>
    <property type="evidence" value="ECO:0007669"/>
    <property type="project" value="TreeGrafter"/>
</dbReference>
<dbReference type="GO" id="GO:0006865">
    <property type="term" value="P:amino acid transport"/>
    <property type="evidence" value="ECO:0007669"/>
    <property type="project" value="TreeGrafter"/>
</dbReference>
<dbReference type="PROSITE" id="PS00610">
    <property type="entry name" value="NA_NEUROTRAN_SYMP_1"/>
    <property type="match status" value="1"/>
</dbReference>
<dbReference type="GO" id="GO:0035725">
    <property type="term" value="P:sodium ion transmembrane transport"/>
    <property type="evidence" value="ECO:0007669"/>
    <property type="project" value="TreeGrafter"/>
</dbReference>
<name>A0A0P5QDJ6_9CRUS</name>
<dbReference type="GO" id="GO:0046872">
    <property type="term" value="F:metal ion binding"/>
    <property type="evidence" value="ECO:0007669"/>
    <property type="project" value="UniProtKB-KW"/>
</dbReference>
<evidence type="ECO:0000256" key="10">
    <source>
        <dbReference type="RuleBase" id="RU003732"/>
    </source>
</evidence>
<dbReference type="SUPFAM" id="SSF161070">
    <property type="entry name" value="SNF-like"/>
    <property type="match status" value="1"/>
</dbReference>
<evidence type="ECO:0000256" key="5">
    <source>
        <dbReference type="ARBA" id="ARBA00022847"/>
    </source>
</evidence>
<dbReference type="GO" id="GO:0015293">
    <property type="term" value="F:symporter activity"/>
    <property type="evidence" value="ECO:0007669"/>
    <property type="project" value="UniProtKB-KW"/>
</dbReference>
<dbReference type="EMBL" id="GDIQ01050726">
    <property type="protein sequence ID" value="JAN44011.1"/>
    <property type="molecule type" value="Transcribed_RNA"/>
</dbReference>
<protein>
    <recommendedName>
        <fullName evidence="10">Transporter</fullName>
    </recommendedName>
</protein>
<dbReference type="CDD" id="cd11496">
    <property type="entry name" value="SLC6sbd-TauT-like"/>
    <property type="match status" value="1"/>
</dbReference>
<evidence type="ECO:0000256" key="4">
    <source>
        <dbReference type="ARBA" id="ARBA00022692"/>
    </source>
</evidence>
<dbReference type="InterPro" id="IPR000175">
    <property type="entry name" value="Na/ntran_symport"/>
</dbReference>
<dbReference type="OrthoDB" id="6581954at2759"/>